<dbReference type="PhylomeDB" id="E9GYW1"/>
<organism evidence="1 2">
    <name type="scientific">Daphnia pulex</name>
    <name type="common">Water flea</name>
    <dbReference type="NCBI Taxonomy" id="6669"/>
    <lineage>
        <taxon>Eukaryota</taxon>
        <taxon>Metazoa</taxon>
        <taxon>Ecdysozoa</taxon>
        <taxon>Arthropoda</taxon>
        <taxon>Crustacea</taxon>
        <taxon>Branchiopoda</taxon>
        <taxon>Diplostraca</taxon>
        <taxon>Cladocera</taxon>
        <taxon>Anomopoda</taxon>
        <taxon>Daphniidae</taxon>
        <taxon>Daphnia</taxon>
    </lineage>
</organism>
<dbReference type="AlphaFoldDB" id="E9GYW1"/>
<evidence type="ECO:0000313" key="1">
    <source>
        <dbReference type="EMBL" id="EFX75226.1"/>
    </source>
</evidence>
<keyword evidence="2" id="KW-1185">Reference proteome</keyword>
<dbReference type="KEGG" id="dpx:DAPPUDRAFT_250588"/>
<name>E9GYW1_DAPPU</name>
<proteinExistence type="predicted"/>
<dbReference type="EMBL" id="GL732576">
    <property type="protein sequence ID" value="EFX75226.1"/>
    <property type="molecule type" value="Genomic_DNA"/>
</dbReference>
<evidence type="ECO:0000313" key="2">
    <source>
        <dbReference type="Proteomes" id="UP000000305"/>
    </source>
</evidence>
<gene>
    <name evidence="1" type="ORF">DAPPUDRAFT_250588</name>
</gene>
<sequence>MFMSDTTLVAWRLVINSSIGLVEELFEKGFNVNFFGIVRSIDDHPTAYSWSYIFRILSLYNPTKAAIQNANVDGKDAGEILVGYKQCLVY</sequence>
<dbReference type="HOGENOM" id="CLU_2443078_0_0_1"/>
<dbReference type="OrthoDB" id="10525839at2759"/>
<protein>
    <submittedName>
        <fullName evidence="1">Uncharacterized protein</fullName>
    </submittedName>
</protein>
<accession>E9GYW1</accession>
<dbReference type="Proteomes" id="UP000000305">
    <property type="component" value="Unassembled WGS sequence"/>
</dbReference>
<reference evidence="1 2" key="1">
    <citation type="journal article" date="2011" name="Science">
        <title>The ecoresponsive genome of Daphnia pulex.</title>
        <authorList>
            <person name="Colbourne J.K."/>
            <person name="Pfrender M.E."/>
            <person name="Gilbert D."/>
            <person name="Thomas W.K."/>
            <person name="Tucker A."/>
            <person name="Oakley T.H."/>
            <person name="Tokishita S."/>
            <person name="Aerts A."/>
            <person name="Arnold G.J."/>
            <person name="Basu M.K."/>
            <person name="Bauer D.J."/>
            <person name="Caceres C.E."/>
            <person name="Carmel L."/>
            <person name="Casola C."/>
            <person name="Choi J.H."/>
            <person name="Detter J.C."/>
            <person name="Dong Q."/>
            <person name="Dusheyko S."/>
            <person name="Eads B.D."/>
            <person name="Frohlich T."/>
            <person name="Geiler-Samerotte K.A."/>
            <person name="Gerlach D."/>
            <person name="Hatcher P."/>
            <person name="Jogdeo S."/>
            <person name="Krijgsveld J."/>
            <person name="Kriventseva E.V."/>
            <person name="Kultz D."/>
            <person name="Laforsch C."/>
            <person name="Lindquist E."/>
            <person name="Lopez J."/>
            <person name="Manak J.R."/>
            <person name="Muller J."/>
            <person name="Pangilinan J."/>
            <person name="Patwardhan R.P."/>
            <person name="Pitluck S."/>
            <person name="Pritham E.J."/>
            <person name="Rechtsteiner A."/>
            <person name="Rho M."/>
            <person name="Rogozin I.B."/>
            <person name="Sakarya O."/>
            <person name="Salamov A."/>
            <person name="Schaack S."/>
            <person name="Shapiro H."/>
            <person name="Shiga Y."/>
            <person name="Skalitzky C."/>
            <person name="Smith Z."/>
            <person name="Souvorov A."/>
            <person name="Sung W."/>
            <person name="Tang Z."/>
            <person name="Tsuchiya D."/>
            <person name="Tu H."/>
            <person name="Vos H."/>
            <person name="Wang M."/>
            <person name="Wolf Y.I."/>
            <person name="Yamagata H."/>
            <person name="Yamada T."/>
            <person name="Ye Y."/>
            <person name="Shaw J.R."/>
            <person name="Andrews J."/>
            <person name="Crease T.J."/>
            <person name="Tang H."/>
            <person name="Lucas S.M."/>
            <person name="Robertson H.M."/>
            <person name="Bork P."/>
            <person name="Koonin E.V."/>
            <person name="Zdobnov E.M."/>
            <person name="Grigoriev I.V."/>
            <person name="Lynch M."/>
            <person name="Boore J.L."/>
        </authorList>
    </citation>
    <scope>NUCLEOTIDE SEQUENCE [LARGE SCALE GENOMIC DNA]</scope>
</reference>
<dbReference type="InParanoid" id="E9GYW1"/>